<reference evidence="7" key="1">
    <citation type="submission" date="2023-08" db="EMBL/GenBank/DDBJ databases">
        <title>Reference Genome Resource for the Citrus Pathogen Phytophthora citrophthora.</title>
        <authorList>
            <person name="Moller H."/>
            <person name="Coetzee B."/>
            <person name="Rose L.J."/>
            <person name="Van Niekerk J.M."/>
        </authorList>
    </citation>
    <scope>NUCLEOTIDE SEQUENCE</scope>
    <source>
        <strain evidence="7">STE-U-9442</strain>
    </source>
</reference>
<keyword evidence="3" id="KW-0862">Zinc</keyword>
<sequence>MLVFWRSSPPLEMIDRKALMVPMEGEVYGQDVAIYVVKCSSQVLDVEVCQLRHNRYMKNGALCSRCGIPPLPDQEHLTCGTCKAVKYCTEKCQVGHWNRIHRHMCKNAQLLKLGSTWSEDVTTLGDFALGFLVTVIISVVVHVAHPIWLLMIRAIELTRSSLATWPTYLEYNVVKDQGLQ</sequence>
<comment type="caution">
    <text evidence="7">The sequence shown here is derived from an EMBL/GenBank/DDBJ whole genome shotgun (WGS) entry which is preliminary data.</text>
</comment>
<dbReference type="PROSITE" id="PS01360">
    <property type="entry name" value="ZF_MYND_1"/>
    <property type="match status" value="1"/>
</dbReference>
<proteinExistence type="predicted"/>
<dbReference type="PROSITE" id="PS50865">
    <property type="entry name" value="ZF_MYND_2"/>
    <property type="match status" value="1"/>
</dbReference>
<keyword evidence="1" id="KW-0479">Metal-binding</keyword>
<dbReference type="AlphaFoldDB" id="A0AAD9GS85"/>
<keyword evidence="5" id="KW-0812">Transmembrane</keyword>
<accession>A0AAD9GS85</accession>
<gene>
    <name evidence="7" type="ORF">P3T76_004699</name>
</gene>
<evidence type="ECO:0000256" key="1">
    <source>
        <dbReference type="ARBA" id="ARBA00022723"/>
    </source>
</evidence>
<protein>
    <recommendedName>
        <fullName evidence="6">MYND-type domain-containing protein</fullName>
    </recommendedName>
</protein>
<keyword evidence="5" id="KW-0472">Membrane</keyword>
<dbReference type="Gene3D" id="6.10.140.2220">
    <property type="match status" value="1"/>
</dbReference>
<dbReference type="GO" id="GO:0008270">
    <property type="term" value="F:zinc ion binding"/>
    <property type="evidence" value="ECO:0007669"/>
    <property type="project" value="UniProtKB-KW"/>
</dbReference>
<keyword evidence="2 4" id="KW-0863">Zinc-finger</keyword>
<evidence type="ECO:0000256" key="3">
    <source>
        <dbReference type="ARBA" id="ARBA00022833"/>
    </source>
</evidence>
<dbReference type="InterPro" id="IPR002893">
    <property type="entry name" value="Znf_MYND"/>
</dbReference>
<dbReference type="Pfam" id="PF01753">
    <property type="entry name" value="zf-MYND"/>
    <property type="match status" value="1"/>
</dbReference>
<dbReference type="SUPFAM" id="SSF144232">
    <property type="entry name" value="HIT/MYND zinc finger-like"/>
    <property type="match status" value="1"/>
</dbReference>
<evidence type="ECO:0000256" key="4">
    <source>
        <dbReference type="PROSITE-ProRule" id="PRU00134"/>
    </source>
</evidence>
<dbReference type="Proteomes" id="UP001259832">
    <property type="component" value="Unassembled WGS sequence"/>
</dbReference>
<keyword evidence="8" id="KW-1185">Reference proteome</keyword>
<feature type="transmembrane region" description="Helical" evidence="5">
    <location>
        <begin position="127"/>
        <end position="151"/>
    </location>
</feature>
<evidence type="ECO:0000313" key="7">
    <source>
        <dbReference type="EMBL" id="KAK1943303.1"/>
    </source>
</evidence>
<evidence type="ECO:0000256" key="2">
    <source>
        <dbReference type="ARBA" id="ARBA00022771"/>
    </source>
</evidence>
<name>A0AAD9GS85_9STRA</name>
<evidence type="ECO:0000256" key="5">
    <source>
        <dbReference type="SAM" id="Phobius"/>
    </source>
</evidence>
<evidence type="ECO:0000313" key="8">
    <source>
        <dbReference type="Proteomes" id="UP001259832"/>
    </source>
</evidence>
<dbReference type="EMBL" id="JASMQC010000007">
    <property type="protein sequence ID" value="KAK1943303.1"/>
    <property type="molecule type" value="Genomic_DNA"/>
</dbReference>
<keyword evidence="5" id="KW-1133">Transmembrane helix</keyword>
<organism evidence="7 8">
    <name type="scientific">Phytophthora citrophthora</name>
    <dbReference type="NCBI Taxonomy" id="4793"/>
    <lineage>
        <taxon>Eukaryota</taxon>
        <taxon>Sar</taxon>
        <taxon>Stramenopiles</taxon>
        <taxon>Oomycota</taxon>
        <taxon>Peronosporomycetes</taxon>
        <taxon>Peronosporales</taxon>
        <taxon>Peronosporaceae</taxon>
        <taxon>Phytophthora</taxon>
    </lineage>
</organism>
<evidence type="ECO:0000259" key="6">
    <source>
        <dbReference type="PROSITE" id="PS50865"/>
    </source>
</evidence>
<feature type="domain" description="MYND-type" evidence="6">
    <location>
        <begin position="63"/>
        <end position="105"/>
    </location>
</feature>